<feature type="binding site" evidence="3">
    <location>
        <position position="315"/>
    </location>
    <ligand>
        <name>Mg(2+)</name>
        <dbReference type="ChEBI" id="CHEBI:18420"/>
        <label>1</label>
    </ligand>
</feature>
<dbReference type="InterPro" id="IPR036705">
    <property type="entry name" value="Ribosyl_crysJ1_sf"/>
</dbReference>
<dbReference type="GO" id="GO:0046872">
    <property type="term" value="F:metal ion binding"/>
    <property type="evidence" value="ECO:0007669"/>
    <property type="project" value="UniProtKB-KW"/>
</dbReference>
<dbReference type="GO" id="GO:0016787">
    <property type="term" value="F:hydrolase activity"/>
    <property type="evidence" value="ECO:0007669"/>
    <property type="project" value="UniProtKB-KW"/>
</dbReference>
<dbReference type="KEGG" id="ibu:IB211_00706"/>
<feature type="binding site" evidence="3">
    <location>
        <position position="317"/>
    </location>
    <ligand>
        <name>Mg(2+)</name>
        <dbReference type="ChEBI" id="CHEBI:18420"/>
        <label>1</label>
    </ligand>
</feature>
<comment type="cofactor">
    <cofactor evidence="3">
        <name>Mg(2+)</name>
        <dbReference type="ChEBI" id="CHEBI:18420"/>
    </cofactor>
    <text evidence="3">Binds 2 magnesium ions per subunit.</text>
</comment>
<keyword evidence="2 4" id="KW-0378">Hydrolase</keyword>
<feature type="binding site" evidence="3">
    <location>
        <position position="69"/>
    </location>
    <ligand>
        <name>Mg(2+)</name>
        <dbReference type="ChEBI" id="CHEBI:18420"/>
        <label>1</label>
    </ligand>
</feature>
<evidence type="ECO:0000256" key="2">
    <source>
        <dbReference type="ARBA" id="ARBA00022801"/>
    </source>
</evidence>
<comment type="similarity">
    <text evidence="1">Belongs to the ADP-ribosylglycohydrolase family.</text>
</comment>
<reference evidence="5" key="2">
    <citation type="submission" date="2015-04" db="EMBL/GenBank/DDBJ databases">
        <title>A butyrogenic pathway from the amino acid lysine in a human gut commensal.</title>
        <authorList>
            <person name="de Vos W.M."/>
            <person name="Bui N.T.P."/>
            <person name="Plugge C.M."/>
            <person name="Ritari J."/>
        </authorList>
    </citation>
    <scope>NUCLEOTIDE SEQUENCE [LARGE SCALE GENOMIC DNA]</scope>
    <source>
        <strain evidence="5">AF211</strain>
    </source>
</reference>
<dbReference type="RefSeq" id="WP_058117114.1">
    <property type="nucleotide sequence ID" value="NZ_CP011307.1"/>
</dbReference>
<dbReference type="Proteomes" id="UP000064844">
    <property type="component" value="Chromosome"/>
</dbReference>
<feature type="binding site" evidence="3">
    <location>
        <position position="68"/>
    </location>
    <ligand>
        <name>Mg(2+)</name>
        <dbReference type="ChEBI" id="CHEBI:18420"/>
        <label>1</label>
    </ligand>
</feature>
<dbReference type="STRING" id="1297617.IB211_00706"/>
<organism evidence="4 5">
    <name type="scientific">Intestinimonas butyriciproducens</name>
    <dbReference type="NCBI Taxonomy" id="1297617"/>
    <lineage>
        <taxon>Bacteria</taxon>
        <taxon>Bacillati</taxon>
        <taxon>Bacillota</taxon>
        <taxon>Clostridia</taxon>
        <taxon>Eubacteriales</taxon>
        <taxon>Intestinimonas</taxon>
    </lineage>
</organism>
<dbReference type="InterPro" id="IPR050792">
    <property type="entry name" value="ADP-ribosylglycohydrolase"/>
</dbReference>
<sequence>MPIPSRIEKCKGAMLGTAIGDALGWPNEPRAKNRKKRIEVTDHFMEWTRSSNNPRWHDEKILPGEYSDDTQLTLSVARSIITGDWERFLAEKELPFWLRYERGGGGALLKAAKTLKRGYRPWQSDYARDYFNAGGNGAAMRILPHVIASAEKSDIKELMLEVAKDTRITHGHPRAFLGAACYAYALDYLLKKDCVLEYGELVETVLGGQNEWGAPLDPCVFGDWINTARQFCSYDFSAEWSFTRERMANRLKYIQDSLKKGLILDDRKVLTELECFTKVNGAGDVAALAAIYLSSRYANNPSLGIKIPAFSYGADTDTIASMTGGLLGMLSGTSWIPIEWQIVQDYDCLIRMAELLLANNKKEIAGENSAKAGVQKIPWTLTPIGKMKLVDSKHVPNGKNGDVIIEKWQTMLGQVLYTKTFQRMELSASDCQSDCLVIPSQQTIQEVLPKQMCIQENLLTLQQTVKAESRDVTKQKRRQSFSLTSTAIADLLDHPKFAMNFSLRKALIIVDCLMEGRLTQAEIAKQFKVQEPVVEQLSNYIISE</sequence>
<keyword evidence="3" id="KW-0479">Metal-binding</keyword>
<evidence type="ECO:0000313" key="4">
    <source>
        <dbReference type="EMBL" id="ALP93101.1"/>
    </source>
</evidence>
<reference evidence="4 5" key="1">
    <citation type="journal article" date="2015" name="Nat. Commun.">
        <title>Production of butyrate from lysine and the Amadori product fructoselysine by a human gut commensal.</title>
        <authorList>
            <person name="Bui T.P."/>
            <person name="Ritari J."/>
            <person name="Boeren S."/>
            <person name="de Waard P."/>
            <person name="Plugge C.M."/>
            <person name="de Vos W.M."/>
        </authorList>
    </citation>
    <scope>NUCLEOTIDE SEQUENCE [LARGE SCALE GENOMIC DNA]</scope>
    <source>
        <strain evidence="4 5">AF211</strain>
    </source>
</reference>
<evidence type="ECO:0000256" key="3">
    <source>
        <dbReference type="PIRSR" id="PIRSR605502-1"/>
    </source>
</evidence>
<keyword evidence="3" id="KW-0460">Magnesium</keyword>
<name>A0A0S2W178_9FIRM</name>
<dbReference type="PANTHER" id="PTHR16222:SF24">
    <property type="entry name" value="ADP-RIBOSYLHYDROLASE ARH3"/>
    <property type="match status" value="1"/>
</dbReference>
<gene>
    <name evidence="4" type="ORF">IB211_00706</name>
</gene>
<dbReference type="PATRIC" id="fig|1297617.4.peg.716"/>
<keyword evidence="5" id="KW-1185">Reference proteome</keyword>
<proteinExistence type="inferred from homology"/>
<dbReference type="InterPro" id="IPR005502">
    <property type="entry name" value="Ribosyl_crysJ1"/>
</dbReference>
<dbReference type="PANTHER" id="PTHR16222">
    <property type="entry name" value="ADP-RIBOSYLGLYCOHYDROLASE"/>
    <property type="match status" value="1"/>
</dbReference>
<evidence type="ECO:0000313" key="5">
    <source>
        <dbReference type="Proteomes" id="UP000064844"/>
    </source>
</evidence>
<dbReference type="Gene3D" id="1.10.4080.10">
    <property type="entry name" value="ADP-ribosylation/Crystallin J1"/>
    <property type="match status" value="1"/>
</dbReference>
<dbReference type="SUPFAM" id="SSF101478">
    <property type="entry name" value="ADP-ribosylglycohydrolase"/>
    <property type="match status" value="1"/>
</dbReference>
<protein>
    <submittedName>
        <fullName evidence="4">ADP-ribosylglycohydrolase</fullName>
    </submittedName>
</protein>
<dbReference type="Pfam" id="PF03747">
    <property type="entry name" value="ADP_ribosyl_GH"/>
    <property type="match status" value="1"/>
</dbReference>
<feature type="binding site" evidence="3">
    <location>
        <position position="318"/>
    </location>
    <ligand>
        <name>Mg(2+)</name>
        <dbReference type="ChEBI" id="CHEBI:18420"/>
        <label>1</label>
    </ligand>
</feature>
<feature type="binding site" evidence="3">
    <location>
        <position position="67"/>
    </location>
    <ligand>
        <name>Mg(2+)</name>
        <dbReference type="ChEBI" id="CHEBI:18420"/>
        <label>1</label>
    </ligand>
</feature>
<accession>A0A0S2W178</accession>
<dbReference type="EMBL" id="CP011307">
    <property type="protein sequence ID" value="ALP93101.1"/>
    <property type="molecule type" value="Genomic_DNA"/>
</dbReference>
<dbReference type="AlphaFoldDB" id="A0A0S2W178"/>
<evidence type="ECO:0000256" key="1">
    <source>
        <dbReference type="ARBA" id="ARBA00010702"/>
    </source>
</evidence>